<keyword evidence="1" id="KW-0732">Signal</keyword>
<organism evidence="2 3">
    <name type="scientific">Cryptosporidium canis</name>
    <dbReference type="NCBI Taxonomy" id="195482"/>
    <lineage>
        <taxon>Eukaryota</taxon>
        <taxon>Sar</taxon>
        <taxon>Alveolata</taxon>
        <taxon>Apicomplexa</taxon>
        <taxon>Conoidasida</taxon>
        <taxon>Coccidia</taxon>
        <taxon>Eucoccidiorida</taxon>
        <taxon>Eimeriorina</taxon>
        <taxon>Cryptosporidiidae</taxon>
        <taxon>Cryptosporidium</taxon>
    </lineage>
</organism>
<evidence type="ECO:0000313" key="2">
    <source>
        <dbReference type="EMBL" id="KAJ1610447.1"/>
    </source>
</evidence>
<sequence length="2594" mass="297279">MLFSRLFLAYTIFLIYAKNVICQEIDRGSGAILDNILDGLHGLGYSQIKQENLLNSVFDIINGDIDHFNTFCVNSLLNYYRNSPNEIWANERFGQISIEKVIQNFILVCRELPEWQNVCHDRAAVDSLIATDIHLAMQLTMSEKPDISIDSFCNLNLYNEDNSLYNHLCVDLLASNQLNIGISLALKISDSLTICSMTTLWSKTCANAISNDYTDVPELHLIASSLFFEVSRGDKHFPISDGIEGLTPADFCGISERIVLKGDVLKYFNAICVDELSNPSKLTVSGRSWLPSTNSVFEMCISSPLWISCTNNSFEKDFEVHHITQDNKDLNFVSINGKISLLATTLLQKIHQLPLFMFSSQYYQFATLDDLCNIAGIIHKDISAIQDEEVSIISQIGFGRFFNSICWRVVSVYKITFITSVGAISHPITTLEAVSICSSSTLFWVNDCKAEDSDGLIDLHQISILSQELFISSKKYYSLPENTFCTAAKNIISALNNLNGGLGSSTNRLGDFSINWVIKNINLLDSNNIFSGIQSGYFNRECIRELMGKNEVNSDYIPINFAIFICSSSLRWESCAVNGNTNTRFLKEFIASEFYYGLLAEVNDNTPLNWNDLCLISESIIPKEYNSVDSFPVIPYFNHYCSLSFIKNIKLIRKKYNISFIDNKLYTFTDIIKVCVHNYFWRVPCGEIVELDLLANSLLFGSHQFDSMQDISESQFCKAANNLLDVDPTNFEGECIRELMKIGTQFTSEVAEGACAVTHRSLVCHGYPDEYSHVAATLFKTMYAYFPISEIANFIEFCEIVHSIFTDYEIKDSPYFFNAICAKQIHNSNLDVSFLTISILCSHISPNMIENEDYSVSLLASEFYKKSRTINSLKKWEMQYFYPLAKRILENMQDPQDFSNFNYKCVSLTRSVISTDSFTLKLDDAISLCSGSIAFRTYCTNQSPDIQHFVSEIIQGMKLTYKISSFDESEIKSICNVAQLIYSASIESQPISRNTSSNSKKYPYFLHSCVEVLISRTILPNKFIEISIDNAISICTQSLRSSTPCKSEKPIVSVISVGLYTEMQYLPEMNTLKVTDLCNFASKISEVNTEEYLETCYRYLGDLKSYIPVLGNSAIKLNELQKQRICTKPFKWPKCNIDENKLRGVHSIKLENLASKLKNIFSSNGVGIWKFERYCAFAEKLLSDNGENDFSKCIQLLEEFEYVEMIKQSSEVSKPPLFLFYKLEDKTKGKICNLLSSNSSCIHSRNGLSGLIASNFFSISTKYLDLNAIKSSDFCIISELLLQSGSIQEIRESCPYILLQITNLEHWPQIMLTPELTHTICDNLSITNVNCTPANSDWGITDEMSSGINEIAIELFFIRKKYVPAFNPESSCEMAESLIQYGIKNEYFNNLCINLISYDIWSFSENFDSRYAHYWNIGRQDPVTFIEFIKSEASQHCKELEEKLSKIYLKSHNFISKRNKRDSKVDDRIYYQKILRRFLNPLNFLESGNTQSSSGIKTKKEERIELKRKLRIISKAKGYVALNDEAIKDYSPEAVDYKLAKKYFANFPEDIRKLSENSDFVFKMPEFNWNLFSEKLSIVSKNNLGVSIKLSDPKFGGITELIQKWGYSPQGTIKGAQYIYRVSRYINKYMISPKKAYLIWKETLIAMNFAILPKWRDSWQDEIRKPTPLDEQPLPSCEGVKSSKVLKQLGMDRKKISMVALANIDSFVAQMTEAAHDLKLSNVKFSDLCLVGIILFNIKSYSRTESFNYQCTKWVKEVGYVDDYVDGISSVENVTSLSKKIVSRLKNSVRRQIPTGLARKICASTNRWMSCNSGLDIDEKLNIDNLATELVRLSRISGLEFRDMCEVSIQIANSPDFNQKCPVVLQQIIGNYNRSHQICRSTSYWKSCKYSNVVSDLKLREHLDILTSELTIGLNEIFPNVFSFEEICYLSDRIVASEYFKTDCVRALFDFLVSQRFNKPTLNVYGDTKPSVSFKHIVSVSLTICYDTLRWQQATCVLDNENQYSLYEKQLVDLVSEEILKEMVKLNEQDSQISIFFKDKERDKLLDHLNRDSNSKFRINLPPPIKYRDICSQATNVSKARYFNINCIQTVTEIFQVQISKISLDGEKFGSFESNNIYSGIVKTPDIGIIEKICKGSMFWETCSNKHLRPLFKFDIDDESKENVDIIANDLLVSTLQLNENGFRHTDEPQNGKVNDLNNIHALALKTVHSLSYLDFCEISIWYSRQISNTNKKDVSELQNLLSDKILVLILENMYPNRRVEKNQAIEESEDEVIDTLDRYIEDSLQKLPKTSPRLISPPDSMLRNLTSIEPILIYHSDNYSNNIFRVDLLDFNLYQDFYVKRHISTIDRDNNGKFLYVKPAVGLRLFKYQLPNGSTKYSKVMNMGKDRTSASSKSNRSETINILNLMRKTPTNFHSSILPHATKELIEIKKPTAFEKRIKREWYRKVKEEYYYRKGRITADEEWRFRQIALANNNGTGEIAWETEKIKVPNFIQSLFNSEVRKQRREGKLYSKGLYKARVHKFLLEKFANDLETRRENHEKTGEIVLKSNRRENTHGGKSEAKNLDNLYSEHEVNIVSSIAALIGYNQIAIDLF</sequence>
<feature type="signal peptide" evidence="1">
    <location>
        <begin position="1"/>
        <end position="22"/>
    </location>
</feature>
<dbReference type="Proteomes" id="UP001071777">
    <property type="component" value="Unassembled WGS sequence"/>
</dbReference>
<keyword evidence="3" id="KW-1185">Reference proteome</keyword>
<evidence type="ECO:0000256" key="1">
    <source>
        <dbReference type="SAM" id="SignalP"/>
    </source>
</evidence>
<comment type="caution">
    <text evidence="2">The sequence shown here is derived from an EMBL/GenBank/DDBJ whole genome shotgun (WGS) entry which is preliminary data.</text>
</comment>
<accession>A0ABQ8P6S8</accession>
<evidence type="ECO:0000313" key="3">
    <source>
        <dbReference type="Proteomes" id="UP001071777"/>
    </source>
</evidence>
<proteinExistence type="predicted"/>
<name>A0ABQ8P6S8_9CRYT</name>
<dbReference type="EMBL" id="JAPCXB010000070">
    <property type="protein sequence ID" value="KAJ1610447.1"/>
    <property type="molecule type" value="Genomic_DNA"/>
</dbReference>
<reference evidence="2" key="1">
    <citation type="submission" date="2022-10" db="EMBL/GenBank/DDBJ databases">
        <title>Adaptive evolution leads to modifications in subtelomeric GC content in a zoonotic Cryptosporidium species.</title>
        <authorList>
            <person name="Li J."/>
            <person name="Feng Y."/>
            <person name="Xiao L."/>
        </authorList>
    </citation>
    <scope>NUCLEOTIDE SEQUENCE</scope>
    <source>
        <strain evidence="2">25894</strain>
    </source>
</reference>
<feature type="chain" id="PRO_5045357783" evidence="1">
    <location>
        <begin position="23"/>
        <end position="2594"/>
    </location>
</feature>
<gene>
    <name evidence="2" type="ORF">OJ252_1870</name>
</gene>
<protein>
    <submittedName>
        <fullName evidence="2">Large cysteine rich protein</fullName>
    </submittedName>
</protein>